<dbReference type="Gene3D" id="1.10.150.530">
    <property type="match status" value="1"/>
</dbReference>
<evidence type="ECO:0000313" key="13">
    <source>
        <dbReference type="Proteomes" id="UP001255856"/>
    </source>
</evidence>
<keyword evidence="5" id="KW-0489">Methyltransferase</keyword>
<dbReference type="Pfam" id="PF04055">
    <property type="entry name" value="Radical_SAM"/>
    <property type="match status" value="1"/>
</dbReference>
<evidence type="ECO:0000313" key="12">
    <source>
        <dbReference type="EMBL" id="KAK2080343.1"/>
    </source>
</evidence>
<comment type="caution">
    <text evidence="12">The sequence shown here is derived from an EMBL/GenBank/DDBJ whole genome shotgun (WGS) entry which is preliminary data.</text>
</comment>
<evidence type="ECO:0000256" key="7">
    <source>
        <dbReference type="ARBA" id="ARBA00022691"/>
    </source>
</evidence>
<keyword evidence="8" id="KW-0479">Metal-binding</keyword>
<keyword evidence="6" id="KW-0808">Transferase</keyword>
<dbReference type="EMBL" id="JASFZW010000001">
    <property type="protein sequence ID" value="KAK2080343.1"/>
    <property type="molecule type" value="Genomic_DNA"/>
</dbReference>
<dbReference type="InterPro" id="IPR040072">
    <property type="entry name" value="Methyltransferase_A"/>
</dbReference>
<dbReference type="GO" id="GO:0005737">
    <property type="term" value="C:cytoplasm"/>
    <property type="evidence" value="ECO:0007669"/>
    <property type="project" value="UniProtKB-SubCell"/>
</dbReference>
<dbReference type="InterPro" id="IPR004383">
    <property type="entry name" value="rRNA_lsu_MTrfase_RlmN/Cfr"/>
</dbReference>
<feature type="domain" description="Radical SAM core" evidence="11">
    <location>
        <begin position="136"/>
        <end position="301"/>
    </location>
</feature>
<keyword evidence="4" id="KW-0963">Cytoplasm</keyword>
<organism evidence="12 13">
    <name type="scientific">Prototheca wickerhamii</name>
    <dbReference type="NCBI Taxonomy" id="3111"/>
    <lineage>
        <taxon>Eukaryota</taxon>
        <taxon>Viridiplantae</taxon>
        <taxon>Chlorophyta</taxon>
        <taxon>core chlorophytes</taxon>
        <taxon>Trebouxiophyceae</taxon>
        <taxon>Chlorellales</taxon>
        <taxon>Chlorellaceae</taxon>
        <taxon>Prototheca</taxon>
    </lineage>
</organism>
<dbReference type="InterPro" id="IPR013785">
    <property type="entry name" value="Aldolase_TIM"/>
</dbReference>
<evidence type="ECO:0000256" key="4">
    <source>
        <dbReference type="ARBA" id="ARBA00022490"/>
    </source>
</evidence>
<dbReference type="InterPro" id="IPR058240">
    <property type="entry name" value="rSAM_sf"/>
</dbReference>
<evidence type="ECO:0000259" key="11">
    <source>
        <dbReference type="PROSITE" id="PS51918"/>
    </source>
</evidence>
<gene>
    <name evidence="12" type="ORF">QBZ16_000196</name>
</gene>
<dbReference type="PROSITE" id="PS51918">
    <property type="entry name" value="RADICAL_SAM"/>
    <property type="match status" value="1"/>
</dbReference>
<dbReference type="CDD" id="cd01335">
    <property type="entry name" value="Radical_SAM"/>
    <property type="match status" value="1"/>
</dbReference>
<evidence type="ECO:0000256" key="8">
    <source>
        <dbReference type="ARBA" id="ARBA00022723"/>
    </source>
</evidence>
<evidence type="ECO:0000256" key="6">
    <source>
        <dbReference type="ARBA" id="ARBA00022679"/>
    </source>
</evidence>
<keyword evidence="7" id="KW-0949">S-adenosyl-L-methionine</keyword>
<evidence type="ECO:0000256" key="1">
    <source>
        <dbReference type="ARBA" id="ARBA00001966"/>
    </source>
</evidence>
<evidence type="ECO:0000256" key="5">
    <source>
        <dbReference type="ARBA" id="ARBA00022603"/>
    </source>
</evidence>
<dbReference type="PANTHER" id="PTHR30544:SF5">
    <property type="entry name" value="RADICAL SAM CORE DOMAIN-CONTAINING PROTEIN"/>
    <property type="match status" value="1"/>
</dbReference>
<evidence type="ECO:0000256" key="2">
    <source>
        <dbReference type="ARBA" id="ARBA00004496"/>
    </source>
</evidence>
<dbReference type="PANTHER" id="PTHR30544">
    <property type="entry name" value="23S RRNA METHYLTRANSFERASE"/>
    <property type="match status" value="1"/>
</dbReference>
<sequence>MATRGVRDGPWTDLDAELVGRATRDAARLARESARHSPGTVVLGRPLAELEALMAELGEPRYRAAQLRTAVLSGARALEEVATLPRALRARLREAGVRTGRSRVHGRRQAADGTIKLLLQLADGRVVESVGIPSRDGRRLTACVSSQVGCPMRCTFCATGKGGFARNLLPHEIVDQVLAVGEAVHASPDGPRRVSHVVFMGMGEPLLNLPSVVEALRLLREELGLGGRALTLSTVGVPGALRQLAARRLQATLAVSLHAPTQELRERIVPSARAYPLDALMHDCDRYFAYDWVKGCRVVWL</sequence>
<dbReference type="PIRSF" id="PIRSF006004">
    <property type="entry name" value="CHP00048"/>
    <property type="match status" value="1"/>
</dbReference>
<dbReference type="SFLD" id="SFLDS00029">
    <property type="entry name" value="Radical_SAM"/>
    <property type="match status" value="1"/>
</dbReference>
<dbReference type="GO" id="GO:0030488">
    <property type="term" value="P:tRNA methylation"/>
    <property type="evidence" value="ECO:0007669"/>
    <property type="project" value="TreeGrafter"/>
</dbReference>
<reference evidence="12" key="1">
    <citation type="submission" date="2021-01" db="EMBL/GenBank/DDBJ databases">
        <authorList>
            <person name="Eckstrom K.M.E."/>
        </authorList>
    </citation>
    <scope>NUCLEOTIDE SEQUENCE</scope>
    <source>
        <strain evidence="12">UVCC 0001</strain>
    </source>
</reference>
<dbReference type="GO" id="GO:0070475">
    <property type="term" value="P:rRNA base methylation"/>
    <property type="evidence" value="ECO:0007669"/>
    <property type="project" value="TreeGrafter"/>
</dbReference>
<dbReference type="Proteomes" id="UP001255856">
    <property type="component" value="Unassembled WGS sequence"/>
</dbReference>
<accession>A0AAD9MMX0</accession>
<protein>
    <recommendedName>
        <fullName evidence="11">Radical SAM core domain-containing protein</fullName>
    </recommendedName>
</protein>
<proteinExistence type="predicted"/>
<evidence type="ECO:0000256" key="3">
    <source>
        <dbReference type="ARBA" id="ARBA00022485"/>
    </source>
</evidence>
<evidence type="ECO:0000256" key="10">
    <source>
        <dbReference type="ARBA" id="ARBA00023014"/>
    </source>
</evidence>
<evidence type="ECO:0000256" key="9">
    <source>
        <dbReference type="ARBA" id="ARBA00023004"/>
    </source>
</evidence>
<comment type="cofactor">
    <cofactor evidence="1">
        <name>[4Fe-4S] cluster</name>
        <dbReference type="ChEBI" id="CHEBI:49883"/>
    </cofactor>
</comment>
<keyword evidence="3" id="KW-0004">4Fe-4S</keyword>
<dbReference type="InterPro" id="IPR007197">
    <property type="entry name" value="rSAM"/>
</dbReference>
<comment type="subcellular location">
    <subcellularLocation>
        <location evidence="2">Cytoplasm</location>
    </subcellularLocation>
</comment>
<keyword evidence="9" id="KW-0408">Iron</keyword>
<dbReference type="Gene3D" id="3.20.20.70">
    <property type="entry name" value="Aldolase class I"/>
    <property type="match status" value="1"/>
</dbReference>
<name>A0AAD9MMX0_PROWI</name>
<dbReference type="GO" id="GO:0046872">
    <property type="term" value="F:metal ion binding"/>
    <property type="evidence" value="ECO:0007669"/>
    <property type="project" value="UniProtKB-KW"/>
</dbReference>
<dbReference type="SUPFAM" id="SSF102114">
    <property type="entry name" value="Radical SAM enzymes"/>
    <property type="match status" value="1"/>
</dbReference>
<keyword evidence="10" id="KW-0411">Iron-sulfur</keyword>
<dbReference type="AlphaFoldDB" id="A0AAD9MMX0"/>
<dbReference type="GO" id="GO:0008173">
    <property type="term" value="F:RNA methyltransferase activity"/>
    <property type="evidence" value="ECO:0007669"/>
    <property type="project" value="InterPro"/>
</dbReference>
<dbReference type="GO" id="GO:0051539">
    <property type="term" value="F:4 iron, 4 sulfur cluster binding"/>
    <property type="evidence" value="ECO:0007669"/>
    <property type="project" value="UniProtKB-KW"/>
</dbReference>
<keyword evidence="13" id="KW-1185">Reference proteome</keyword>